<accession>A0ABU5SKQ6</accession>
<dbReference type="Proteomes" id="UP001302222">
    <property type="component" value="Unassembled WGS sequence"/>
</dbReference>
<proteinExistence type="predicted"/>
<keyword evidence="1" id="KW-0812">Transmembrane</keyword>
<feature type="transmembrane region" description="Helical" evidence="1">
    <location>
        <begin position="168"/>
        <end position="191"/>
    </location>
</feature>
<reference evidence="2 3" key="1">
    <citation type="submission" date="2023-12" db="EMBL/GenBank/DDBJ databases">
        <title>Novel species of the genus Arcicella isolated from rivers.</title>
        <authorList>
            <person name="Lu H."/>
        </authorList>
    </citation>
    <scope>NUCLEOTIDE SEQUENCE [LARGE SCALE GENOMIC DNA]</scope>
    <source>
        <strain evidence="2 3">DC25W</strain>
    </source>
</reference>
<dbReference type="Pfam" id="PF12412">
    <property type="entry name" value="DUF3667"/>
    <property type="match status" value="1"/>
</dbReference>
<keyword evidence="3" id="KW-1185">Reference proteome</keyword>
<gene>
    <name evidence="2" type="ORF">VB798_14690</name>
</gene>
<keyword evidence="1" id="KW-0472">Membrane</keyword>
<feature type="transmembrane region" description="Helical" evidence="1">
    <location>
        <begin position="136"/>
        <end position="156"/>
    </location>
</feature>
<organism evidence="2 3">
    <name type="scientific">Arcicella lustrica</name>
    <dbReference type="NCBI Taxonomy" id="2984196"/>
    <lineage>
        <taxon>Bacteria</taxon>
        <taxon>Pseudomonadati</taxon>
        <taxon>Bacteroidota</taxon>
        <taxon>Cytophagia</taxon>
        <taxon>Cytophagales</taxon>
        <taxon>Flectobacillaceae</taxon>
        <taxon>Arcicella</taxon>
    </lineage>
</organism>
<protein>
    <submittedName>
        <fullName evidence="2">DUF3667 domain-containing protein</fullName>
    </submittedName>
</protein>
<feature type="transmembrane region" description="Helical" evidence="1">
    <location>
        <begin position="203"/>
        <end position="223"/>
    </location>
</feature>
<sequence>MGATIEIQDKLTVSSDSTHYKCLNCDSVVENNFCSFCGQKTSTHRFSLQHFFVHDFVHGVFHFDKGFPHTIKELFTRPGHSIREFIQGKRINHFNYFAFILVIIAINHYLGTLSNINRDELYEAKFAGFQKVVKEYYKVVALAGIPLFALTSYLLFRKSRQNYTEHLVLNIYRLSAYLIMSTVLVIISLFYSNMSGLRIMNQGLAVSEIIYSSWFFYQYFSVFSYKKWILTLKSMLTAFILITINNGLIAYAVEEIGLYFFK</sequence>
<comment type="caution">
    <text evidence="2">The sequence shown here is derived from an EMBL/GenBank/DDBJ whole genome shotgun (WGS) entry which is preliminary data.</text>
</comment>
<feature type="transmembrane region" description="Helical" evidence="1">
    <location>
        <begin position="96"/>
        <end position="116"/>
    </location>
</feature>
<evidence type="ECO:0000313" key="3">
    <source>
        <dbReference type="Proteomes" id="UP001302222"/>
    </source>
</evidence>
<feature type="transmembrane region" description="Helical" evidence="1">
    <location>
        <begin position="235"/>
        <end position="253"/>
    </location>
</feature>
<dbReference type="RefSeq" id="WP_323259611.1">
    <property type="nucleotide sequence ID" value="NZ_JAYGIM010000011.1"/>
</dbReference>
<name>A0ABU5SKQ6_9BACT</name>
<keyword evidence="1" id="KW-1133">Transmembrane helix</keyword>
<evidence type="ECO:0000256" key="1">
    <source>
        <dbReference type="SAM" id="Phobius"/>
    </source>
</evidence>
<evidence type="ECO:0000313" key="2">
    <source>
        <dbReference type="EMBL" id="MEA5427836.1"/>
    </source>
</evidence>
<dbReference type="EMBL" id="JAYGIM010000011">
    <property type="protein sequence ID" value="MEA5427836.1"/>
    <property type="molecule type" value="Genomic_DNA"/>
</dbReference>
<dbReference type="InterPro" id="IPR022134">
    <property type="entry name" value="DUF3667"/>
</dbReference>